<dbReference type="GO" id="GO:0042158">
    <property type="term" value="P:lipoprotein biosynthetic process"/>
    <property type="evidence" value="ECO:0007669"/>
    <property type="project" value="UniProtKB-UniRule"/>
</dbReference>
<dbReference type="Proteomes" id="UP000469424">
    <property type="component" value="Unassembled WGS sequence"/>
</dbReference>
<proteinExistence type="inferred from homology"/>
<feature type="transmembrane region" description="Helical" evidence="7">
    <location>
        <begin position="165"/>
        <end position="182"/>
    </location>
</feature>
<evidence type="ECO:0000313" key="8">
    <source>
        <dbReference type="EMBL" id="MST70766.1"/>
    </source>
</evidence>
<feature type="transmembrane region" description="Helical" evidence="7">
    <location>
        <begin position="89"/>
        <end position="108"/>
    </location>
</feature>
<evidence type="ECO:0000256" key="6">
    <source>
        <dbReference type="ARBA" id="ARBA00023136"/>
    </source>
</evidence>
<organism evidence="8 9">
    <name type="scientific">Mogibacterium kristiansenii</name>
    <dbReference type="NCBI Taxonomy" id="2606708"/>
    <lineage>
        <taxon>Bacteria</taxon>
        <taxon>Bacillati</taxon>
        <taxon>Bacillota</taxon>
        <taxon>Clostridia</taxon>
        <taxon>Peptostreptococcales</taxon>
        <taxon>Anaerovoracaceae</taxon>
        <taxon>Mogibacterium</taxon>
    </lineage>
</organism>
<accession>A0A6N7XLE4</accession>
<dbReference type="InterPro" id="IPR001640">
    <property type="entry name" value="Lgt"/>
</dbReference>
<dbReference type="PROSITE" id="PS01311">
    <property type="entry name" value="LGT"/>
    <property type="match status" value="1"/>
</dbReference>
<feature type="transmembrane region" description="Helical" evidence="7">
    <location>
        <begin position="16"/>
        <end position="35"/>
    </location>
</feature>
<evidence type="ECO:0000256" key="7">
    <source>
        <dbReference type="HAMAP-Rule" id="MF_01147"/>
    </source>
</evidence>
<keyword evidence="3 7" id="KW-0808">Transferase</keyword>
<keyword evidence="8" id="KW-0328">Glycosyltransferase</keyword>
<keyword evidence="9" id="KW-1185">Reference proteome</keyword>
<dbReference type="GO" id="GO:0005886">
    <property type="term" value="C:plasma membrane"/>
    <property type="evidence" value="ECO:0007669"/>
    <property type="project" value="UniProtKB-SubCell"/>
</dbReference>
<comment type="catalytic activity">
    <reaction evidence="7">
        <text>L-cysteinyl-[prolipoprotein] + a 1,2-diacyl-sn-glycero-3-phospho-(1'-sn-glycerol) = an S-1,2-diacyl-sn-glyceryl-L-cysteinyl-[prolipoprotein] + sn-glycerol 1-phosphate + H(+)</text>
        <dbReference type="Rhea" id="RHEA:56712"/>
        <dbReference type="Rhea" id="RHEA-COMP:14679"/>
        <dbReference type="Rhea" id="RHEA-COMP:14680"/>
        <dbReference type="ChEBI" id="CHEBI:15378"/>
        <dbReference type="ChEBI" id="CHEBI:29950"/>
        <dbReference type="ChEBI" id="CHEBI:57685"/>
        <dbReference type="ChEBI" id="CHEBI:64716"/>
        <dbReference type="ChEBI" id="CHEBI:140658"/>
        <dbReference type="EC" id="2.5.1.145"/>
    </reaction>
</comment>
<keyword evidence="2 7" id="KW-1003">Cell membrane</keyword>
<dbReference type="PANTHER" id="PTHR30589">
    <property type="entry name" value="PROLIPOPROTEIN DIACYLGLYCERYL TRANSFERASE"/>
    <property type="match status" value="1"/>
</dbReference>
<feature type="transmembrane region" description="Helical" evidence="7">
    <location>
        <begin position="189"/>
        <end position="208"/>
    </location>
</feature>
<comment type="caution">
    <text evidence="8">The sequence shown here is derived from an EMBL/GenBank/DDBJ whole genome shotgun (WGS) entry which is preliminary data.</text>
</comment>
<dbReference type="PANTHER" id="PTHR30589:SF0">
    <property type="entry name" value="PHOSPHATIDYLGLYCEROL--PROLIPOPROTEIN DIACYLGLYCERYL TRANSFERASE"/>
    <property type="match status" value="1"/>
</dbReference>
<dbReference type="Pfam" id="PF01790">
    <property type="entry name" value="LGT"/>
    <property type="match status" value="1"/>
</dbReference>
<keyword evidence="8" id="KW-0449">Lipoprotein</keyword>
<feature type="transmembrane region" description="Helical" evidence="7">
    <location>
        <begin position="115"/>
        <end position="136"/>
    </location>
</feature>
<evidence type="ECO:0000313" key="9">
    <source>
        <dbReference type="Proteomes" id="UP000469424"/>
    </source>
</evidence>
<comment type="pathway">
    <text evidence="7">Protein modification; lipoprotein biosynthesis (diacylglyceryl transfer).</text>
</comment>
<protein>
    <recommendedName>
        <fullName evidence="7">Phosphatidylglycerol--prolipoprotein diacylglyceryl transferase</fullName>
        <ecNumber evidence="7">2.5.1.145</ecNumber>
    </recommendedName>
</protein>
<feature type="transmembrane region" description="Helical" evidence="7">
    <location>
        <begin position="47"/>
        <end position="69"/>
    </location>
</feature>
<dbReference type="UniPathway" id="UPA00664"/>
<dbReference type="GO" id="GO:0008961">
    <property type="term" value="F:phosphatidylglycerol-prolipoprotein diacylglyceryl transferase activity"/>
    <property type="evidence" value="ECO:0007669"/>
    <property type="project" value="UniProtKB-UniRule"/>
</dbReference>
<evidence type="ECO:0000256" key="3">
    <source>
        <dbReference type="ARBA" id="ARBA00022679"/>
    </source>
</evidence>
<gene>
    <name evidence="7" type="primary">lgt</name>
    <name evidence="8" type="ORF">FYJ65_05355</name>
</gene>
<reference evidence="8 9" key="1">
    <citation type="submission" date="2019-08" db="EMBL/GenBank/DDBJ databases">
        <title>In-depth cultivation of the pig gut microbiome towards novel bacterial diversity and tailored functional studies.</title>
        <authorList>
            <person name="Wylensek D."/>
            <person name="Hitch T.C.A."/>
            <person name="Clavel T."/>
        </authorList>
    </citation>
    <scope>NUCLEOTIDE SEQUENCE [LARGE SCALE GENOMIC DNA]</scope>
    <source>
        <strain evidence="8 9">WCA-MUC-591-APC-4B</strain>
    </source>
</reference>
<keyword evidence="5 7" id="KW-1133">Transmembrane helix</keyword>
<feature type="binding site" evidence="7">
    <location>
        <position position="134"/>
    </location>
    <ligand>
        <name>a 1,2-diacyl-sn-glycero-3-phospho-(1'-sn-glycerol)</name>
        <dbReference type="ChEBI" id="CHEBI:64716"/>
    </ligand>
</feature>
<dbReference type="EMBL" id="VUNA01000008">
    <property type="protein sequence ID" value="MST70766.1"/>
    <property type="molecule type" value="Genomic_DNA"/>
</dbReference>
<evidence type="ECO:0000256" key="5">
    <source>
        <dbReference type="ARBA" id="ARBA00022989"/>
    </source>
</evidence>
<keyword evidence="6 7" id="KW-0472">Membrane</keyword>
<evidence type="ECO:0000256" key="2">
    <source>
        <dbReference type="ARBA" id="ARBA00022475"/>
    </source>
</evidence>
<evidence type="ECO:0000256" key="1">
    <source>
        <dbReference type="ARBA" id="ARBA00007150"/>
    </source>
</evidence>
<sequence>MESPGPIAFTIGTMEIRWYGILIATGAMLATLLAYKRAPKRGIQPDDVLDLVLWTLPIGIIGARVYYVIFSWNTLYRYDPMEAFNIREGGLAIHGGLIFGLVTAWAICRKKNIPFLSMADLILPGVALAQCIGRWGNFFNSEAYGRPTNLPWAIVVNGQHVHPTFLYESVWCGLLCLFLLYVDNRHRRFSGQIMCLYGILYSAERFFVESLRTDSLMLGPFRQAMVLSAFVFVGSIILYVFLKRREEN</sequence>
<dbReference type="HAMAP" id="MF_01147">
    <property type="entry name" value="Lgt"/>
    <property type="match status" value="1"/>
</dbReference>
<comment type="function">
    <text evidence="7">Catalyzes the transfer of the diacylglyceryl group from phosphatidylglycerol to the sulfhydryl group of the N-terminal cysteine of a prolipoprotein, the first step in the formation of mature lipoproteins.</text>
</comment>
<dbReference type="EC" id="2.5.1.145" evidence="7"/>
<dbReference type="AlphaFoldDB" id="A0A6N7XLE4"/>
<comment type="similarity">
    <text evidence="1 7">Belongs to the Lgt family.</text>
</comment>
<dbReference type="RefSeq" id="WP_154554328.1">
    <property type="nucleotide sequence ID" value="NZ_VUNA01000008.1"/>
</dbReference>
<evidence type="ECO:0000256" key="4">
    <source>
        <dbReference type="ARBA" id="ARBA00022692"/>
    </source>
</evidence>
<name>A0A6N7XLE4_9FIRM</name>
<keyword evidence="4 7" id="KW-0812">Transmembrane</keyword>
<dbReference type="NCBIfam" id="TIGR00544">
    <property type="entry name" value="lgt"/>
    <property type="match status" value="1"/>
</dbReference>
<comment type="subcellular location">
    <subcellularLocation>
        <location evidence="7">Cell membrane</location>
        <topology evidence="7">Multi-pass membrane protein</topology>
    </subcellularLocation>
</comment>
<feature type="transmembrane region" description="Helical" evidence="7">
    <location>
        <begin position="220"/>
        <end position="242"/>
    </location>
</feature>